<dbReference type="Proteomes" id="UP000004605">
    <property type="component" value="Unassembled WGS sequence"/>
</dbReference>
<evidence type="ECO:0000313" key="2">
    <source>
        <dbReference type="Proteomes" id="UP000004605"/>
    </source>
</evidence>
<dbReference type="EMBL" id="AFWF01000038">
    <property type="protein sequence ID" value="EGU46393.1"/>
    <property type="molecule type" value="Genomic_DNA"/>
</dbReference>
<protein>
    <submittedName>
        <fullName evidence="1">Uncharacterized protein</fullName>
    </submittedName>
</protein>
<reference evidence="1 2" key="1">
    <citation type="journal article" date="2012" name="Int. J. Syst. Evol. Microbiol.">
        <title>Vibrio caribbeanicus sp. nov., isolated from the marine sponge Scleritoderma cyanea.</title>
        <authorList>
            <person name="Hoffmann M."/>
            <person name="Monday S.R."/>
            <person name="Allard M.W."/>
            <person name="Strain E.A."/>
            <person name="Whittaker P."/>
            <person name="Naum M."/>
            <person name="McCarthy P.J."/>
            <person name="Lopez J.V."/>
            <person name="Fischer M."/>
            <person name="Brown E.W."/>
        </authorList>
    </citation>
    <scope>NUCLEOTIDE SEQUENCE [LARGE SCALE GENOMIC DNA]</scope>
    <source>
        <strain evidence="1 2">ATCC 700023</strain>
    </source>
</reference>
<sequence>MAIPNNAVIVALNNFMLSPYILRQLAPSLLSSHADKPESDNVKAR</sequence>
<comment type="caution">
    <text evidence="1">The sequence shown here is derived from an EMBL/GenBank/DDBJ whole genome shotgun (WGS) entry which is preliminary data.</text>
</comment>
<proteinExistence type="predicted"/>
<dbReference type="AlphaFoldDB" id="F9RYH6"/>
<keyword evidence="2" id="KW-1185">Reference proteome</keyword>
<accession>F9RYH6</accession>
<name>F9RYH6_9VIBR</name>
<evidence type="ECO:0000313" key="1">
    <source>
        <dbReference type="EMBL" id="EGU46393.1"/>
    </source>
</evidence>
<gene>
    <name evidence="1" type="ORF">VII00023_03038</name>
</gene>
<organism evidence="1 2">
    <name type="scientific">Vibrio ichthyoenteri ATCC 700023</name>
    <dbReference type="NCBI Taxonomy" id="870968"/>
    <lineage>
        <taxon>Bacteria</taxon>
        <taxon>Pseudomonadati</taxon>
        <taxon>Pseudomonadota</taxon>
        <taxon>Gammaproteobacteria</taxon>
        <taxon>Vibrionales</taxon>
        <taxon>Vibrionaceae</taxon>
        <taxon>Vibrio</taxon>
    </lineage>
</organism>